<reference evidence="4 6" key="3">
    <citation type="journal article" date="2016" name="Proc. Natl. Acad. Sci. U.S.A.">
        <title>Comparative genomics of biotechnologically important yeasts.</title>
        <authorList>
            <person name="Riley R."/>
            <person name="Haridas S."/>
            <person name="Wolfe K.H."/>
            <person name="Lopes M.R."/>
            <person name="Hittinger C.T."/>
            <person name="Goeker M."/>
            <person name="Salamov A.A."/>
            <person name="Wisecaver J.H."/>
            <person name="Long T.M."/>
            <person name="Calvey C.H."/>
            <person name="Aerts A.L."/>
            <person name="Barry K.W."/>
            <person name="Choi C."/>
            <person name="Clum A."/>
            <person name="Coughlan A.Y."/>
            <person name="Deshpande S."/>
            <person name="Douglass A.P."/>
            <person name="Hanson S.J."/>
            <person name="Klenk H.-P."/>
            <person name="LaButti K.M."/>
            <person name="Lapidus A."/>
            <person name="Lindquist E.A."/>
            <person name="Lipzen A.M."/>
            <person name="Meier-Kolthoff J.P."/>
            <person name="Ohm R.A."/>
            <person name="Otillar R.P."/>
            <person name="Pangilinan J.L."/>
            <person name="Peng Y."/>
            <person name="Rokas A."/>
            <person name="Rosa C.A."/>
            <person name="Scheuner C."/>
            <person name="Sibirny A.A."/>
            <person name="Slot J.C."/>
            <person name="Stielow J.B."/>
            <person name="Sun H."/>
            <person name="Kurtzman C.P."/>
            <person name="Blackwell M."/>
            <person name="Grigoriev I.V."/>
            <person name="Jeffries T.W."/>
        </authorList>
    </citation>
    <scope>NUCLEOTIDE SEQUENCE [LARGE SCALE GENOMIC DNA]</scope>
    <source>
        <strain evidence="6">ATCC 18201 / CBS 1600 / BCRC 20928 / JCM 3617 / NBRC 0987 / NRRL Y-1542</strain>
        <strain evidence="4">NRRL Y-1542</strain>
    </source>
</reference>
<dbReference type="PANTHER" id="PTHR42850:SF4">
    <property type="entry name" value="ZINC-DEPENDENT ENDOPOLYPHOSPHATASE"/>
    <property type="match status" value="1"/>
</dbReference>
<organism evidence="3 5">
    <name type="scientific">Cyberlindnera jadinii (strain ATCC 18201 / CBS 1600 / BCRC 20928 / JCM 3617 / NBRC 0987 / NRRL Y-1542)</name>
    <name type="common">Torula yeast</name>
    <name type="synonym">Candida utilis</name>
    <dbReference type="NCBI Taxonomy" id="983966"/>
    <lineage>
        <taxon>Eukaryota</taxon>
        <taxon>Fungi</taxon>
        <taxon>Dikarya</taxon>
        <taxon>Ascomycota</taxon>
        <taxon>Saccharomycotina</taxon>
        <taxon>Saccharomycetes</taxon>
        <taxon>Phaffomycetales</taxon>
        <taxon>Phaffomycetaceae</taxon>
        <taxon>Cyberlindnera</taxon>
    </lineage>
</organism>
<gene>
    <name evidence="3" type="ORF">BN1211_6149</name>
    <name evidence="4" type="ORF">CYBJADRAFT_172584</name>
</gene>
<sequence length="283" mass="32301">MNRQDYEQLDTGARSILASRTIWVSALIALPIMVYVFIVLPMYSPPLVELPSLVKYDVWEPQHERLILVGDVHGCFDQLMRLLDTVHYDNTTDKVVLLGDFLSRGPDSLGVMKWAREANATGVLGNHELNILSKYQSFRPLMFEDEEVFKLDKHVGKYDNELQIARKLTPEDIHYLVRLPVVLNIKGVGICSHMGVVESQPLDKQQVSDLLAMDKDWYHSWNQLQKTLPKHERNVIYYGHFARAGLQLKKYSKGLDSSCVYGGQLSCLVIDKDGTETLHQVDC</sequence>
<dbReference type="Gene3D" id="3.60.21.10">
    <property type="match status" value="1"/>
</dbReference>
<dbReference type="EMBL" id="KV453929">
    <property type="protein sequence ID" value="ODV73809.1"/>
    <property type="molecule type" value="Genomic_DNA"/>
</dbReference>
<dbReference type="GO" id="GO:0000298">
    <property type="term" value="F:endopolyphosphatase activity"/>
    <property type="evidence" value="ECO:0007669"/>
    <property type="project" value="TreeGrafter"/>
</dbReference>
<accession>A0A0H5CA61</accession>
<name>A0A0H5CA61_CYBJN</name>
<keyword evidence="1" id="KW-0812">Transmembrane</keyword>
<dbReference type="Proteomes" id="UP000094389">
    <property type="component" value="Unassembled WGS sequence"/>
</dbReference>
<evidence type="ECO:0000313" key="4">
    <source>
        <dbReference type="EMBL" id="ODV73809.1"/>
    </source>
</evidence>
<reference evidence="3" key="1">
    <citation type="submission" date="2014-12" db="EMBL/GenBank/DDBJ databases">
        <authorList>
            <person name="Jaenicke S."/>
        </authorList>
    </citation>
    <scope>NUCLEOTIDE SEQUENCE [LARGE SCALE GENOMIC DNA]</scope>
    <source>
        <strain evidence="3">CBS1600</strain>
    </source>
</reference>
<evidence type="ECO:0000259" key="2">
    <source>
        <dbReference type="Pfam" id="PF00149"/>
    </source>
</evidence>
<evidence type="ECO:0000313" key="6">
    <source>
        <dbReference type="Proteomes" id="UP000094389"/>
    </source>
</evidence>
<dbReference type="GO" id="GO:0006798">
    <property type="term" value="P:polyphosphate catabolic process"/>
    <property type="evidence" value="ECO:0007669"/>
    <property type="project" value="TreeGrafter"/>
</dbReference>
<proteinExistence type="predicted"/>
<feature type="domain" description="Calcineurin-like phosphoesterase" evidence="2">
    <location>
        <begin position="65"/>
        <end position="241"/>
    </location>
</feature>
<dbReference type="InterPro" id="IPR029052">
    <property type="entry name" value="Metallo-depent_PP-like"/>
</dbReference>
<dbReference type="PANTHER" id="PTHR42850">
    <property type="entry name" value="METALLOPHOSPHOESTERASE"/>
    <property type="match status" value="1"/>
</dbReference>
<dbReference type="SUPFAM" id="SSF56300">
    <property type="entry name" value="Metallo-dependent phosphatases"/>
    <property type="match status" value="1"/>
</dbReference>
<dbReference type="EMBL" id="CDQK01000007">
    <property type="protein sequence ID" value="CEP25147.1"/>
    <property type="molecule type" value="Genomic_DNA"/>
</dbReference>
<protein>
    <submittedName>
        <fullName evidence="4">Metallo-dependent phosphatase</fullName>
    </submittedName>
</protein>
<accession>A0A1E4S2S0</accession>
<keyword evidence="1" id="KW-1133">Transmembrane helix</keyword>
<keyword evidence="1" id="KW-0472">Membrane</keyword>
<evidence type="ECO:0000256" key="1">
    <source>
        <dbReference type="SAM" id="Phobius"/>
    </source>
</evidence>
<dbReference type="InterPro" id="IPR050126">
    <property type="entry name" value="Ap4A_hydrolase"/>
</dbReference>
<reference evidence="5" key="2">
    <citation type="journal article" date="2015" name="J. Biotechnol.">
        <title>The structure of the Cyberlindnera jadinii genome and its relation to Candida utilis analyzed by the occurrence of single nucleotide polymorphisms.</title>
        <authorList>
            <person name="Rupp O."/>
            <person name="Brinkrolf K."/>
            <person name="Buerth C."/>
            <person name="Kunigo M."/>
            <person name="Schneider J."/>
            <person name="Jaenicke S."/>
            <person name="Goesmann A."/>
            <person name="Puehler A."/>
            <person name="Jaeger K.-E."/>
            <person name="Ernst J.F."/>
        </authorList>
    </citation>
    <scope>NUCLEOTIDE SEQUENCE [LARGE SCALE GENOMIC DNA]</scope>
    <source>
        <strain evidence="5">ATCC 18201 / CBS 1600 / BCRC 20928 / JCM 3617 / NBRC 0987 / NRRL Y-1542</strain>
    </source>
</reference>
<dbReference type="Pfam" id="PF00149">
    <property type="entry name" value="Metallophos"/>
    <property type="match status" value="1"/>
</dbReference>
<dbReference type="GO" id="GO:0005737">
    <property type="term" value="C:cytoplasm"/>
    <property type="evidence" value="ECO:0007669"/>
    <property type="project" value="TreeGrafter"/>
</dbReference>
<keyword evidence="6" id="KW-1185">Reference proteome</keyword>
<dbReference type="InterPro" id="IPR004843">
    <property type="entry name" value="Calcineurin-like_PHP"/>
</dbReference>
<dbReference type="OrthoDB" id="10267127at2759"/>
<feature type="transmembrane region" description="Helical" evidence="1">
    <location>
        <begin position="21"/>
        <end position="43"/>
    </location>
</feature>
<dbReference type="OMA" id="CLYGHQL"/>
<evidence type="ECO:0000313" key="5">
    <source>
        <dbReference type="Proteomes" id="UP000038830"/>
    </source>
</evidence>
<dbReference type="GO" id="GO:0016791">
    <property type="term" value="F:phosphatase activity"/>
    <property type="evidence" value="ECO:0007669"/>
    <property type="project" value="TreeGrafter"/>
</dbReference>
<dbReference type="CDD" id="cd00144">
    <property type="entry name" value="MPP_PPP_family"/>
    <property type="match status" value="1"/>
</dbReference>
<dbReference type="STRING" id="983966.A0A0H5CA61"/>
<dbReference type="Proteomes" id="UP000038830">
    <property type="component" value="Unassembled WGS sequence"/>
</dbReference>
<dbReference type="AlphaFoldDB" id="A0A0H5CA61"/>
<evidence type="ECO:0000313" key="3">
    <source>
        <dbReference type="EMBL" id="CEP25147.1"/>
    </source>
</evidence>